<organism evidence="2 3">
    <name type="scientific">Pseudoduganella lutea</name>
    <dbReference type="NCBI Taxonomy" id="321985"/>
    <lineage>
        <taxon>Bacteria</taxon>
        <taxon>Pseudomonadati</taxon>
        <taxon>Pseudomonadota</taxon>
        <taxon>Betaproteobacteria</taxon>
        <taxon>Burkholderiales</taxon>
        <taxon>Oxalobacteraceae</taxon>
        <taxon>Telluria group</taxon>
        <taxon>Pseudoduganella</taxon>
    </lineage>
</organism>
<dbReference type="Proteomes" id="UP000290637">
    <property type="component" value="Chromosome"/>
</dbReference>
<keyword evidence="3" id="KW-1185">Reference proteome</keyword>
<gene>
    <name evidence="2" type="ORF">EWM63_25685</name>
</gene>
<dbReference type="AlphaFoldDB" id="A0A4P6L4X4"/>
<evidence type="ECO:0000313" key="2">
    <source>
        <dbReference type="EMBL" id="QBE65958.1"/>
    </source>
</evidence>
<protein>
    <recommendedName>
        <fullName evidence="1">Immunity MXAN-0049 protein domain-containing protein</fullName>
    </recommendedName>
</protein>
<sequence>MSDYDNEYFFIRSDDANECLPYLRPDGRTNGITFRNRALPQTTQPLVFTNALKDDFQRAGIKDEPADILFESSNFLVRSHLHERLLECGVPDMHSHPAVYIGDDGLSHEDYWFIGFTRRLDCWDRMRSTFDTPPATIGANDFYSVRRYALNASLFDVMPLRQRRLFQMGATQDAMVVCHKSLAAIFLGNGNSGAILQPVGDY</sequence>
<dbReference type="KEGG" id="plue:EWM63_25685"/>
<name>A0A4P6L4X4_9BURK</name>
<evidence type="ECO:0000259" key="1">
    <source>
        <dbReference type="Pfam" id="PF07791"/>
    </source>
</evidence>
<dbReference type="EMBL" id="CP035913">
    <property type="protein sequence ID" value="QBE65958.1"/>
    <property type="molecule type" value="Genomic_DNA"/>
</dbReference>
<reference evidence="2 3" key="1">
    <citation type="submission" date="2019-02" db="EMBL/GenBank/DDBJ databases">
        <title>Draft Genome Sequences of Six Type Strains of the Genus Massilia.</title>
        <authorList>
            <person name="Miess H."/>
            <person name="Frediansyhah A."/>
            <person name="Gross H."/>
        </authorList>
    </citation>
    <scope>NUCLEOTIDE SEQUENCE [LARGE SCALE GENOMIC DNA]</scope>
    <source>
        <strain evidence="2 3">DSM 17473</strain>
    </source>
</reference>
<accession>A0A4P6L4X4</accession>
<dbReference type="Pfam" id="PF07791">
    <property type="entry name" value="Imm11"/>
    <property type="match status" value="1"/>
</dbReference>
<proteinExistence type="predicted"/>
<dbReference type="OrthoDB" id="5880742at2"/>
<evidence type="ECO:0000313" key="3">
    <source>
        <dbReference type="Proteomes" id="UP000290637"/>
    </source>
</evidence>
<dbReference type="InterPro" id="IPR012433">
    <property type="entry name" value="Imm11"/>
</dbReference>
<feature type="domain" description="Immunity MXAN-0049 protein" evidence="1">
    <location>
        <begin position="97"/>
        <end position="145"/>
    </location>
</feature>
<dbReference type="RefSeq" id="WP_130189067.1">
    <property type="nucleotide sequence ID" value="NZ_CP035913.1"/>
</dbReference>